<feature type="active site" evidence="4">
    <location>
        <position position="32"/>
    </location>
</feature>
<evidence type="ECO:0000259" key="8">
    <source>
        <dbReference type="PROSITE" id="PS50109"/>
    </source>
</evidence>
<dbReference type="InterPro" id="IPR003661">
    <property type="entry name" value="HisK_dim/P_dom"/>
</dbReference>
<dbReference type="EMBL" id="CP092109">
    <property type="protein sequence ID" value="UWZ78931.1"/>
    <property type="molecule type" value="Genomic_DNA"/>
</dbReference>
<feature type="active site" evidence="4">
    <location>
        <position position="151"/>
    </location>
</feature>
<evidence type="ECO:0000259" key="11">
    <source>
        <dbReference type="PROSITE" id="PS50122"/>
    </source>
</evidence>
<dbReference type="SMART" id="SM00138">
    <property type="entry name" value="MeTrc"/>
    <property type="match status" value="1"/>
</dbReference>
<dbReference type="InterPro" id="IPR036890">
    <property type="entry name" value="HATPase_C_sf"/>
</dbReference>
<dbReference type="InterPro" id="IPR035909">
    <property type="entry name" value="CheB_C"/>
</dbReference>
<dbReference type="InterPro" id="IPR005467">
    <property type="entry name" value="His_kinase_dom"/>
</dbReference>
<reference evidence="13" key="1">
    <citation type="journal article" date="2022" name="Environ. Microbiol.">
        <title>Geoalkalibacter halelectricus SAP #1 sp. nov. possessing extracellular electron transfer and mineral#reducing capabilities from a haloalkaline environment.</title>
        <authorList>
            <person name="Yadav S."/>
            <person name="Singh R."/>
            <person name="Sundharam S.S."/>
            <person name="Chaudhary S."/>
            <person name="Krishnamurthi S."/>
            <person name="Patil S.A."/>
        </authorList>
    </citation>
    <scope>NUCLEOTIDE SEQUENCE</scope>
    <source>
        <strain evidence="13">SAP-1</strain>
    </source>
</reference>
<evidence type="ECO:0000256" key="1">
    <source>
        <dbReference type="ARBA" id="ARBA00000085"/>
    </source>
</evidence>
<keyword evidence="4" id="KW-0378">Hydrolase</keyword>
<dbReference type="CDD" id="cd16922">
    <property type="entry name" value="HATPase_EvgS-ArcB-TorS-like"/>
    <property type="match status" value="1"/>
</dbReference>
<dbReference type="PROSITE" id="PS50122">
    <property type="entry name" value="CHEB"/>
    <property type="match status" value="1"/>
</dbReference>
<dbReference type="Pfam" id="PF02518">
    <property type="entry name" value="HATPase_c"/>
    <property type="match status" value="1"/>
</dbReference>
<dbReference type="PROSITE" id="PS50123">
    <property type="entry name" value="CHER"/>
    <property type="match status" value="1"/>
</dbReference>
<dbReference type="NCBIfam" id="TIGR00229">
    <property type="entry name" value="sensory_box"/>
    <property type="match status" value="1"/>
</dbReference>
<feature type="region of interest" description="Disordered" evidence="7">
    <location>
        <begin position="1"/>
        <end position="27"/>
    </location>
</feature>
<evidence type="ECO:0000313" key="13">
    <source>
        <dbReference type="EMBL" id="UWZ78931.1"/>
    </source>
</evidence>
<dbReference type="InterPro" id="IPR011006">
    <property type="entry name" value="CheY-like_superfamily"/>
</dbReference>
<keyword evidence="13" id="KW-0547">Nucleotide-binding</keyword>
<dbReference type="InterPro" id="IPR022641">
    <property type="entry name" value="CheR_N"/>
</dbReference>
<dbReference type="Pfam" id="PF01339">
    <property type="entry name" value="CheB_methylest"/>
    <property type="match status" value="1"/>
</dbReference>
<dbReference type="SMART" id="SM00388">
    <property type="entry name" value="HisKA"/>
    <property type="match status" value="1"/>
</dbReference>
<feature type="domain" description="Histidine kinase" evidence="8">
    <location>
        <begin position="900"/>
        <end position="1121"/>
    </location>
</feature>
<dbReference type="Gene3D" id="3.30.565.10">
    <property type="entry name" value="Histidine kinase-like ATPase, C-terminal domain"/>
    <property type="match status" value="1"/>
</dbReference>
<dbReference type="InterPro" id="IPR000700">
    <property type="entry name" value="PAS-assoc_C"/>
</dbReference>
<feature type="modified residue" description="4-aspartylphosphate" evidence="5">
    <location>
        <position position="1198"/>
    </location>
</feature>
<keyword evidence="13" id="KW-0067">ATP-binding</keyword>
<dbReference type="CDD" id="cd17546">
    <property type="entry name" value="REC_hyHK_CKI1_RcsC-like"/>
    <property type="match status" value="1"/>
</dbReference>
<dbReference type="InterPro" id="IPR001789">
    <property type="entry name" value="Sig_transdc_resp-reg_receiver"/>
</dbReference>
<dbReference type="InterPro" id="IPR036097">
    <property type="entry name" value="HisK_dim/P_sf"/>
</dbReference>
<dbReference type="SMART" id="SM00448">
    <property type="entry name" value="REC"/>
    <property type="match status" value="1"/>
</dbReference>
<feature type="domain" description="Response regulatory" evidence="9">
    <location>
        <begin position="1149"/>
        <end position="1268"/>
    </location>
</feature>
<evidence type="ECO:0000256" key="4">
    <source>
        <dbReference type="PROSITE-ProRule" id="PRU00050"/>
    </source>
</evidence>
<dbReference type="InterPro" id="IPR022642">
    <property type="entry name" value="CheR_C"/>
</dbReference>
<protein>
    <recommendedName>
        <fullName evidence="2">histidine kinase</fullName>
        <ecNumber evidence="2">2.7.13.3</ecNumber>
    </recommendedName>
</protein>
<evidence type="ECO:0000256" key="5">
    <source>
        <dbReference type="PROSITE-ProRule" id="PRU00169"/>
    </source>
</evidence>
<dbReference type="PANTHER" id="PTHR45339:SF3">
    <property type="entry name" value="HISTIDINE KINASE"/>
    <property type="match status" value="1"/>
</dbReference>
<evidence type="ECO:0000256" key="7">
    <source>
        <dbReference type="SAM" id="MobiDB-lite"/>
    </source>
</evidence>
<sequence length="1272" mass="142061">MTDPSQDDSPPQHSQPTQSSPSPDFIVGLGASAGGLAALQKFFDHMPAQSGMAFVVVQHLSPDFKSMMDDLLARNTSMPIHRAGDGMEIRPDNIYLITPQTHLTVSGGRLRTTKRTDASHADLPIDVFLHSLAEDRGAKAIAVIFSGTGSDGSRGIQEIKRAGGLVVVQSIESAQFDGMPRSAILTGACDLVLAPEEMPGALVEFAGLPAGERKDFLCHYLGADEHGEYQAIFALLRSHYDLDFSKYKPPTVDRRIQRRMEFSGTATPGEYAALLADDLKELDALYRDLLIGVTEFFRDPKIFERLEKEVLPHIFENRREDEDIRVWTAGCATGEEAYSLAILLAEKAQQVQFKGKISIFATDVHAASLEFASQGLYNAQALKNVSPERLERFFQRESAERYRVRQMLRKMIVFAPHNLFSDPPFTRLDLACCRNLLIYFKPETQRKVLSVFHFALKHKGFLLLGSSEGLGPLAEEFSVVSSSSKIFQKTRDHKIAFNGSFDATAKDKSGSMLSQPLPKTTVNINRRLLHDYDQLLKAFVPSGVLVDEQHRILHCFGDVSNLLPKLEGRFENDILALVVPSLKIPLTTALHRVSKTQRLVELKNLEVEKGRTGKKLDLVVECLQDQQKSSCHYFIFLRPPQKSELLPSTPQKTDSPLGAVELPQAVQEYIDELEQELATTKESLQTTVEELQTSNEELQAANEELMAANEELQSTNEELHSVNEELYTVNAELEQKNKDLLELNRDHENLLVSMEAGTVYVDRDLRIRKFNPAITRFFKLLPQDVGRPLDHIAYHLPHQDEMLSRVTQVLKTGEPLERELQTREGRWMLKRILPFRIETGAIDGVVLTFTDITPIKEAETRVRELNLELEGKVERRTRQLQQAKEDAERASAAKSIFLANMSHEVRTPMTGILGTIELLGSDDLPDPQREYLKTLKASAQDLLRIIEDILDFSKIEAGKITMEEQPFSIADAVEEVTKIHRPIIAAKQLGFKVSLDESLPECVIGDGVRLRQVLSNLLSNAVKFTERGEVRISAVLVEEERGRAMVRFSIHDSGIGLSEPDLQRIFEPFEQVDSSTTRKFGGTGLGLAICRQLVDKMGGKIWVQSKAGAGAVFHFTASFAAAEDGQEPVQKGSNEALRGEDEPKGRELRVLVAEDETLNQHLIRQIISRLGHQVEIVDDGEKALNALNEKPYDLVFMDVSMPGVDGVTATRRIRQFHTDHHNHDIPVIGLTAHAIEEILAEFTAAGMDRVVTKPYSIHALSEILNAYGRGAD</sequence>
<dbReference type="PROSITE" id="PS50110">
    <property type="entry name" value="RESPONSE_REGULATORY"/>
    <property type="match status" value="1"/>
</dbReference>
<feature type="domain" description="CheR-type methyltransferase" evidence="12">
    <location>
        <begin position="228"/>
        <end position="490"/>
    </location>
</feature>
<dbReference type="Gene3D" id="3.40.50.150">
    <property type="entry name" value="Vaccinia Virus protein VP39"/>
    <property type="match status" value="1"/>
</dbReference>
<dbReference type="Gene3D" id="3.30.450.20">
    <property type="entry name" value="PAS domain"/>
    <property type="match status" value="1"/>
</dbReference>
<dbReference type="CDD" id="cd00082">
    <property type="entry name" value="HisKA"/>
    <property type="match status" value="1"/>
</dbReference>
<dbReference type="InterPro" id="IPR003594">
    <property type="entry name" value="HATPase_dom"/>
</dbReference>
<dbReference type="Gene3D" id="3.40.50.2300">
    <property type="match status" value="1"/>
</dbReference>
<dbReference type="RefSeq" id="WP_260747293.1">
    <property type="nucleotide sequence ID" value="NZ_CP092109.1"/>
</dbReference>
<dbReference type="PROSITE" id="PS50113">
    <property type="entry name" value="PAC"/>
    <property type="match status" value="1"/>
</dbReference>
<dbReference type="Pfam" id="PF00072">
    <property type="entry name" value="Response_reg"/>
    <property type="match status" value="1"/>
</dbReference>
<dbReference type="InterPro" id="IPR029063">
    <property type="entry name" value="SAM-dependent_MTases_sf"/>
</dbReference>
<dbReference type="InterPro" id="IPR035965">
    <property type="entry name" value="PAS-like_dom_sf"/>
</dbReference>
<dbReference type="InterPro" id="IPR000780">
    <property type="entry name" value="CheR_MeTrfase"/>
</dbReference>
<feature type="region of interest" description="Disordered" evidence="7">
    <location>
        <begin position="1124"/>
        <end position="1144"/>
    </location>
</feature>
<keyword evidence="4" id="KW-0145">Chemotaxis</keyword>
<evidence type="ECO:0000256" key="2">
    <source>
        <dbReference type="ARBA" id="ARBA00012438"/>
    </source>
</evidence>
<dbReference type="CDD" id="cd16434">
    <property type="entry name" value="CheB-CheR_fusion"/>
    <property type="match status" value="1"/>
</dbReference>
<evidence type="ECO:0000256" key="6">
    <source>
        <dbReference type="SAM" id="Coils"/>
    </source>
</evidence>
<dbReference type="SUPFAM" id="SSF55874">
    <property type="entry name" value="ATPase domain of HSP90 chaperone/DNA topoisomerase II/histidine kinase"/>
    <property type="match status" value="1"/>
</dbReference>
<evidence type="ECO:0000259" key="10">
    <source>
        <dbReference type="PROSITE" id="PS50113"/>
    </source>
</evidence>
<dbReference type="PROSITE" id="PS50109">
    <property type="entry name" value="HIS_KIN"/>
    <property type="match status" value="1"/>
</dbReference>
<dbReference type="Proteomes" id="UP001060414">
    <property type="component" value="Chromosome"/>
</dbReference>
<dbReference type="EC" id="2.7.13.3" evidence="2"/>
<feature type="active site" evidence="4">
    <location>
        <position position="59"/>
    </location>
</feature>
<keyword evidence="6" id="KW-0175">Coiled coil</keyword>
<dbReference type="SUPFAM" id="SSF47384">
    <property type="entry name" value="Homodimeric domain of signal transducing histidine kinase"/>
    <property type="match status" value="1"/>
</dbReference>
<gene>
    <name evidence="13" type="ORF">L9S41_14755</name>
</gene>
<dbReference type="SUPFAM" id="SSF53335">
    <property type="entry name" value="S-adenosyl-L-methionine-dependent methyltransferases"/>
    <property type="match status" value="1"/>
</dbReference>
<dbReference type="SUPFAM" id="SSF52738">
    <property type="entry name" value="Methylesterase CheB, C-terminal domain"/>
    <property type="match status" value="1"/>
</dbReference>
<proteinExistence type="predicted"/>
<dbReference type="PRINTS" id="PR00996">
    <property type="entry name" value="CHERMTFRASE"/>
</dbReference>
<dbReference type="Pfam" id="PF01739">
    <property type="entry name" value="CheR"/>
    <property type="match status" value="1"/>
</dbReference>
<name>A0ABY5ZIH9_9BACT</name>
<evidence type="ECO:0000259" key="9">
    <source>
        <dbReference type="PROSITE" id="PS50110"/>
    </source>
</evidence>
<dbReference type="Pfam" id="PF13596">
    <property type="entry name" value="PAS_10"/>
    <property type="match status" value="1"/>
</dbReference>
<dbReference type="SUPFAM" id="SSF52172">
    <property type="entry name" value="CheY-like"/>
    <property type="match status" value="1"/>
</dbReference>
<feature type="domain" description="PAC" evidence="10">
    <location>
        <begin position="814"/>
        <end position="864"/>
    </location>
</feature>
<dbReference type="Gene3D" id="3.40.50.180">
    <property type="entry name" value="Methylesterase CheB, C-terminal domain"/>
    <property type="match status" value="1"/>
</dbReference>
<dbReference type="Pfam" id="PF00512">
    <property type="entry name" value="HisKA"/>
    <property type="match status" value="1"/>
</dbReference>
<dbReference type="GO" id="GO:0005524">
    <property type="term" value="F:ATP binding"/>
    <property type="evidence" value="ECO:0007669"/>
    <property type="project" value="UniProtKB-KW"/>
</dbReference>
<comment type="catalytic activity">
    <reaction evidence="1">
        <text>ATP + protein L-histidine = ADP + protein N-phospho-L-histidine.</text>
        <dbReference type="EC" id="2.7.13.3"/>
    </reaction>
</comment>
<dbReference type="SUPFAM" id="SSF47757">
    <property type="entry name" value="Chemotaxis receptor methyltransferase CheR, N-terminal domain"/>
    <property type="match status" value="1"/>
</dbReference>
<evidence type="ECO:0000313" key="14">
    <source>
        <dbReference type="Proteomes" id="UP001060414"/>
    </source>
</evidence>
<dbReference type="Pfam" id="PF03705">
    <property type="entry name" value="CheR_N"/>
    <property type="match status" value="1"/>
</dbReference>
<feature type="coiled-coil region" evidence="6">
    <location>
        <begin position="855"/>
        <end position="893"/>
    </location>
</feature>
<dbReference type="SMART" id="SM00387">
    <property type="entry name" value="HATPase_c"/>
    <property type="match status" value="1"/>
</dbReference>
<feature type="coiled-coil region" evidence="6">
    <location>
        <begin position="670"/>
        <end position="753"/>
    </location>
</feature>
<dbReference type="InterPro" id="IPR000014">
    <property type="entry name" value="PAS"/>
</dbReference>
<dbReference type="InterPro" id="IPR000673">
    <property type="entry name" value="Sig_transdc_resp-reg_Me-estase"/>
</dbReference>
<accession>A0ABY5ZIH9</accession>
<evidence type="ECO:0000256" key="3">
    <source>
        <dbReference type="ARBA" id="ARBA00022553"/>
    </source>
</evidence>
<dbReference type="CDD" id="cd00130">
    <property type="entry name" value="PAS"/>
    <property type="match status" value="1"/>
</dbReference>
<dbReference type="SUPFAM" id="SSF55785">
    <property type="entry name" value="PYP-like sensor domain (PAS domain)"/>
    <property type="match status" value="1"/>
</dbReference>
<organism evidence="13 14">
    <name type="scientific">Geoalkalibacter halelectricus</name>
    <dbReference type="NCBI Taxonomy" id="2847045"/>
    <lineage>
        <taxon>Bacteria</taxon>
        <taxon>Pseudomonadati</taxon>
        <taxon>Thermodesulfobacteriota</taxon>
        <taxon>Desulfuromonadia</taxon>
        <taxon>Desulfuromonadales</taxon>
        <taxon>Geoalkalibacteraceae</taxon>
        <taxon>Geoalkalibacter</taxon>
    </lineage>
</organism>
<evidence type="ECO:0000259" key="12">
    <source>
        <dbReference type="PROSITE" id="PS50123"/>
    </source>
</evidence>
<keyword evidence="14" id="KW-1185">Reference proteome</keyword>
<feature type="domain" description="CheB-type methylesterase" evidence="11">
    <location>
        <begin position="21"/>
        <end position="209"/>
    </location>
</feature>
<dbReference type="Gene3D" id="1.10.287.130">
    <property type="match status" value="1"/>
</dbReference>
<keyword evidence="3 5" id="KW-0597">Phosphoprotein</keyword>
<dbReference type="PANTHER" id="PTHR45339">
    <property type="entry name" value="HYBRID SIGNAL TRANSDUCTION HISTIDINE KINASE J"/>
    <property type="match status" value="1"/>
</dbReference>